<reference evidence="4" key="2">
    <citation type="journal article" date="2021" name="PeerJ">
        <title>Extensive microbial diversity within the chicken gut microbiome revealed by metagenomics and culture.</title>
        <authorList>
            <person name="Gilroy R."/>
            <person name="Ravi A."/>
            <person name="Getino M."/>
            <person name="Pursley I."/>
            <person name="Horton D.L."/>
            <person name="Alikhan N.F."/>
            <person name="Baker D."/>
            <person name="Gharbi K."/>
            <person name="Hall N."/>
            <person name="Watson M."/>
            <person name="Adriaenssens E.M."/>
            <person name="Foster-Nyarko E."/>
            <person name="Jarju S."/>
            <person name="Secka A."/>
            <person name="Antonio M."/>
            <person name="Oren A."/>
            <person name="Chaudhuri R.R."/>
            <person name="La Ragione R."/>
            <person name="Hildebrand F."/>
            <person name="Pallen M.J."/>
        </authorList>
    </citation>
    <scope>NUCLEOTIDE SEQUENCE</scope>
    <source>
        <strain evidence="4">ChiBcec2-4451</strain>
    </source>
</reference>
<dbReference type="PANTHER" id="PTHR43479:SF7">
    <property type="entry name" value="TETR-FAMILY TRANSCRIPTIONAL REGULATOR"/>
    <property type="match status" value="1"/>
</dbReference>
<proteinExistence type="predicted"/>
<dbReference type="InterPro" id="IPR009057">
    <property type="entry name" value="Homeodomain-like_sf"/>
</dbReference>
<name>A0A9D1NUV0_9FIRM</name>
<sequence length="209" mass="24443">MIREKQKKTTRNNQRTRQTRGAIRQAVLAMLEHTPFLKITVTEVCSRARINRGTFYLHYYDLEDVLDDILEEMFQNTAGIFSYLFHPEETEDHRACALCASVHGDARYRLLFLDGHISGQILKKASALYKEDYVTYLMSHSLLTFQEAEAIFCFQMNGCLAVNRMMLENRCPDWRQIQRVLDGFIRAGMEHFLIHDQRDENGWTAGRRG</sequence>
<evidence type="ECO:0000259" key="3">
    <source>
        <dbReference type="PROSITE" id="PS50977"/>
    </source>
</evidence>
<dbReference type="PROSITE" id="PS50977">
    <property type="entry name" value="HTH_TETR_2"/>
    <property type="match status" value="1"/>
</dbReference>
<dbReference type="GO" id="GO:0003677">
    <property type="term" value="F:DNA binding"/>
    <property type="evidence" value="ECO:0007669"/>
    <property type="project" value="UniProtKB-UniRule"/>
</dbReference>
<reference evidence="4" key="1">
    <citation type="submission" date="2020-10" db="EMBL/GenBank/DDBJ databases">
        <authorList>
            <person name="Gilroy R."/>
        </authorList>
    </citation>
    <scope>NUCLEOTIDE SEQUENCE</scope>
    <source>
        <strain evidence="4">ChiBcec2-4451</strain>
    </source>
</reference>
<evidence type="ECO:0000313" key="4">
    <source>
        <dbReference type="EMBL" id="HIV13307.1"/>
    </source>
</evidence>
<feature type="domain" description="HTH tetR-type" evidence="3">
    <location>
        <begin position="17"/>
        <end position="77"/>
    </location>
</feature>
<comment type="caution">
    <text evidence="4">The sequence shown here is derived from an EMBL/GenBank/DDBJ whole genome shotgun (WGS) entry which is preliminary data.</text>
</comment>
<dbReference type="EMBL" id="DVON01000194">
    <property type="protein sequence ID" value="HIV13307.1"/>
    <property type="molecule type" value="Genomic_DNA"/>
</dbReference>
<evidence type="ECO:0000313" key="5">
    <source>
        <dbReference type="Proteomes" id="UP000886723"/>
    </source>
</evidence>
<protein>
    <submittedName>
        <fullName evidence="4">TetR/AcrR family transcriptional regulator</fullName>
    </submittedName>
</protein>
<dbReference type="PANTHER" id="PTHR43479">
    <property type="entry name" value="ACREF/ENVCD OPERON REPRESSOR-RELATED"/>
    <property type="match status" value="1"/>
</dbReference>
<dbReference type="Proteomes" id="UP000886723">
    <property type="component" value="Unassembled WGS sequence"/>
</dbReference>
<accession>A0A9D1NUV0</accession>
<dbReference type="AlphaFoldDB" id="A0A9D1NUV0"/>
<feature type="DNA-binding region" description="H-T-H motif" evidence="2">
    <location>
        <begin position="40"/>
        <end position="59"/>
    </location>
</feature>
<dbReference type="InterPro" id="IPR001647">
    <property type="entry name" value="HTH_TetR"/>
</dbReference>
<evidence type="ECO:0000256" key="1">
    <source>
        <dbReference type="ARBA" id="ARBA00023125"/>
    </source>
</evidence>
<dbReference type="InterPro" id="IPR050624">
    <property type="entry name" value="HTH-type_Tx_Regulator"/>
</dbReference>
<dbReference type="Gene3D" id="1.10.357.10">
    <property type="entry name" value="Tetracycline Repressor, domain 2"/>
    <property type="match status" value="1"/>
</dbReference>
<evidence type="ECO:0000256" key="2">
    <source>
        <dbReference type="PROSITE-ProRule" id="PRU00335"/>
    </source>
</evidence>
<gene>
    <name evidence="4" type="ORF">IAA63_09250</name>
</gene>
<keyword evidence="1 2" id="KW-0238">DNA-binding</keyword>
<organism evidence="4 5">
    <name type="scientific">Candidatus Pullilachnospira stercoravium</name>
    <dbReference type="NCBI Taxonomy" id="2840913"/>
    <lineage>
        <taxon>Bacteria</taxon>
        <taxon>Bacillati</taxon>
        <taxon>Bacillota</taxon>
        <taxon>Clostridia</taxon>
        <taxon>Lachnospirales</taxon>
        <taxon>Lachnospiraceae</taxon>
        <taxon>Lachnospiraceae incertae sedis</taxon>
        <taxon>Candidatus Pullilachnospira</taxon>
    </lineage>
</organism>
<dbReference type="SUPFAM" id="SSF46689">
    <property type="entry name" value="Homeodomain-like"/>
    <property type="match status" value="1"/>
</dbReference>